<evidence type="ECO:0000313" key="2">
    <source>
        <dbReference type="Proteomes" id="UP001519287"/>
    </source>
</evidence>
<dbReference type="EMBL" id="JAGGLB010000006">
    <property type="protein sequence ID" value="MBP1990924.1"/>
    <property type="molecule type" value="Genomic_DNA"/>
</dbReference>
<reference evidence="1 2" key="1">
    <citation type="submission" date="2021-03" db="EMBL/GenBank/DDBJ databases">
        <title>Genomic Encyclopedia of Type Strains, Phase IV (KMG-IV): sequencing the most valuable type-strain genomes for metagenomic binning, comparative biology and taxonomic classification.</title>
        <authorList>
            <person name="Goeker M."/>
        </authorList>
    </citation>
    <scope>NUCLEOTIDE SEQUENCE [LARGE SCALE GENOMIC DNA]</scope>
    <source>
        <strain evidence="1 2">DSM 26048</strain>
    </source>
</reference>
<accession>A0ABS4ITM6</accession>
<comment type="caution">
    <text evidence="1">The sequence shown here is derived from an EMBL/GenBank/DDBJ whole genome shotgun (WGS) entry which is preliminary data.</text>
</comment>
<name>A0ABS4ITM6_9BACL</name>
<protein>
    <submittedName>
        <fullName evidence="1">Uncharacterized protein</fullName>
    </submittedName>
</protein>
<dbReference type="Proteomes" id="UP001519287">
    <property type="component" value="Unassembled WGS sequence"/>
</dbReference>
<sequence length="107" mass="11831">MKKNGQEDNQLQQYLNKLLDDMPLLEANSGLTDEVMKSIQQPNRESSHNEAGAGTVSRRQPYIHGVVAMAATFLLIHSGVFHKILTIDSGIVQLSAYIEKLSHLLSS</sequence>
<dbReference type="RefSeq" id="WP_209971661.1">
    <property type="nucleotide sequence ID" value="NZ_JAGGLB010000006.1"/>
</dbReference>
<keyword evidence="2" id="KW-1185">Reference proteome</keyword>
<organism evidence="1 2">
    <name type="scientific">Paenibacillus eucommiae</name>
    <dbReference type="NCBI Taxonomy" id="1355755"/>
    <lineage>
        <taxon>Bacteria</taxon>
        <taxon>Bacillati</taxon>
        <taxon>Bacillota</taxon>
        <taxon>Bacilli</taxon>
        <taxon>Bacillales</taxon>
        <taxon>Paenibacillaceae</taxon>
        <taxon>Paenibacillus</taxon>
    </lineage>
</organism>
<gene>
    <name evidence="1" type="ORF">J2Z66_002530</name>
</gene>
<evidence type="ECO:0000313" key="1">
    <source>
        <dbReference type="EMBL" id="MBP1990924.1"/>
    </source>
</evidence>
<proteinExistence type="predicted"/>